<keyword evidence="3" id="KW-1185">Reference proteome</keyword>
<organism evidence="2 3">
    <name type="scientific">Nesidiocoris tenuis</name>
    <dbReference type="NCBI Taxonomy" id="355587"/>
    <lineage>
        <taxon>Eukaryota</taxon>
        <taxon>Metazoa</taxon>
        <taxon>Ecdysozoa</taxon>
        <taxon>Arthropoda</taxon>
        <taxon>Hexapoda</taxon>
        <taxon>Insecta</taxon>
        <taxon>Pterygota</taxon>
        <taxon>Neoptera</taxon>
        <taxon>Paraneoptera</taxon>
        <taxon>Hemiptera</taxon>
        <taxon>Heteroptera</taxon>
        <taxon>Panheteroptera</taxon>
        <taxon>Cimicomorpha</taxon>
        <taxon>Miridae</taxon>
        <taxon>Dicyphina</taxon>
        <taxon>Nesidiocoris</taxon>
    </lineage>
</organism>
<evidence type="ECO:0000313" key="3">
    <source>
        <dbReference type="Proteomes" id="UP000479000"/>
    </source>
</evidence>
<sequence>IATNSCPVFGNRLNGSSLTSTPCLRQCLMSIHSECPGTQGGLPPAPSIGASVFGLSERTGLPATADLLESNAMDMSINAIYLHQMHHRTMHRRGMSSLGPSEPQRPPGGSLYSQERTPLLRPPSHLS</sequence>
<feature type="non-terminal residue" evidence="2">
    <location>
        <position position="1"/>
    </location>
</feature>
<gene>
    <name evidence="2" type="ORF">NTEN_LOCUS5653</name>
</gene>
<dbReference type="AlphaFoldDB" id="A0A6H5G9A7"/>
<proteinExistence type="predicted"/>
<evidence type="ECO:0000256" key="1">
    <source>
        <dbReference type="SAM" id="MobiDB-lite"/>
    </source>
</evidence>
<dbReference type="Proteomes" id="UP000479000">
    <property type="component" value="Unassembled WGS sequence"/>
</dbReference>
<reference evidence="2 3" key="1">
    <citation type="submission" date="2020-02" db="EMBL/GenBank/DDBJ databases">
        <authorList>
            <person name="Ferguson B K."/>
        </authorList>
    </citation>
    <scope>NUCLEOTIDE SEQUENCE [LARGE SCALE GENOMIC DNA]</scope>
</reference>
<evidence type="ECO:0000313" key="2">
    <source>
        <dbReference type="EMBL" id="CAA9999370.1"/>
    </source>
</evidence>
<protein>
    <submittedName>
        <fullName evidence="2">Uncharacterized protein</fullName>
    </submittedName>
</protein>
<feature type="region of interest" description="Disordered" evidence="1">
    <location>
        <begin position="88"/>
        <end position="127"/>
    </location>
</feature>
<accession>A0A6H5G9A7</accession>
<name>A0A6H5G9A7_9HEMI</name>
<dbReference type="EMBL" id="CADCXU010008708">
    <property type="protein sequence ID" value="CAA9999370.1"/>
    <property type="molecule type" value="Genomic_DNA"/>
</dbReference>